<sequence>MFFPRPKGVSPPPSASAKNQTIKYGLLLAALSISLLVRPCFGQTEHGLPAGVPSFLNDIRGAQALDWVDGQNRKTVETLETDTRYQAFHEQALSVLQSKKRLEVPTFLAGQIWNFWQDAHHPRGVWRRTTLASYRSTLPGWLTKLDVDDLAKKEHENWVFDGADCLKPQERYCLVALSQGGEDADTLREYDTQAGLLVTSGFVFPRAKQSAAWVDRDTLLVARDWDGTGDMLTSSGYPFVVRRVIRNESFDQALEIYRGENTDVAVDPLALTDGDGNRLLLIRRSPTFFSSKFAVLNGMDTAFQGKNGGTLHWLPLPNRLELKGMIHGFLVFVLGEDWTPSGSNRITAGSLVTVDPKTDDLNVRVLFTPGRTQALDDVAVTRNSVIVTYLDNVRGRAMVLHVRNGAWQHVVLPLPDMSSVHITDADQQSDAALLKVEGFLDPPQIWLVGTTQAGVEKIRQAAGLFDTKNLAVEQLQARSADGTVIPYFLVRQKGMTNDGHHPTLLTGYGGFQVSMMPSYDPVLGRLWLTQGGTYAVANIRGGGEFGPAWHEAGRKTHRQKSYDDFYAVGLDLVKRGVTSRETLGIRGRSNGGLLMGVEFTRHPDLWKAVIMGVPLLDMMNFENMAAGSSWIDEYGSMKNPDEARFLSAISPLQHLRADVHYPTPFIFTSTSDDRVGPVHGRRFAARLESLKKPFLYYEDVEGGHSGTVNAEEVAHERALEAVYLAQQFTPAN</sequence>
<dbReference type="InterPro" id="IPR029058">
    <property type="entry name" value="AB_hydrolase_fold"/>
</dbReference>
<keyword evidence="7" id="KW-1185">Reference proteome</keyword>
<evidence type="ECO:0000259" key="4">
    <source>
        <dbReference type="Pfam" id="PF00326"/>
    </source>
</evidence>
<feature type="domain" description="Peptidase S9 prolyl oligopeptidase catalytic" evidence="4">
    <location>
        <begin position="528"/>
        <end position="728"/>
    </location>
</feature>
<dbReference type="InterPro" id="IPR002470">
    <property type="entry name" value="Peptidase_S9A"/>
</dbReference>
<dbReference type="InterPro" id="IPR051167">
    <property type="entry name" value="Prolyl_oligopep/macrocyclase"/>
</dbReference>
<evidence type="ECO:0000259" key="5">
    <source>
        <dbReference type="Pfam" id="PF02897"/>
    </source>
</evidence>
<evidence type="ECO:0000313" key="6">
    <source>
        <dbReference type="EMBL" id="NHN89081.1"/>
    </source>
</evidence>
<dbReference type="EMBL" id="WOSY01000009">
    <property type="protein sequence ID" value="NHN89081.1"/>
    <property type="molecule type" value="Genomic_DNA"/>
</dbReference>
<dbReference type="Pfam" id="PF02897">
    <property type="entry name" value="Peptidase_S9_N"/>
    <property type="match status" value="1"/>
</dbReference>
<accession>A0ABX0K0D0</accession>
<keyword evidence="1" id="KW-0645">Protease</keyword>
<dbReference type="Proteomes" id="UP000631653">
    <property type="component" value="Unassembled WGS sequence"/>
</dbReference>
<organism evidence="6 7">
    <name type="scientific">Acetobacter conturbans</name>
    <dbReference type="NCBI Taxonomy" id="1737472"/>
    <lineage>
        <taxon>Bacteria</taxon>
        <taxon>Pseudomonadati</taxon>
        <taxon>Pseudomonadota</taxon>
        <taxon>Alphaproteobacteria</taxon>
        <taxon>Acetobacterales</taxon>
        <taxon>Acetobacteraceae</taxon>
        <taxon>Acetobacter</taxon>
    </lineage>
</organism>
<feature type="domain" description="Peptidase S9A N-terminal" evidence="5">
    <location>
        <begin position="55"/>
        <end position="451"/>
    </location>
</feature>
<gene>
    <name evidence="6" type="ORF">GOB81_10610</name>
</gene>
<dbReference type="SUPFAM" id="SSF53474">
    <property type="entry name" value="alpha/beta-Hydrolases"/>
    <property type="match status" value="1"/>
</dbReference>
<protein>
    <submittedName>
        <fullName evidence="6">Prolyl oligopeptidase family serine peptidase</fullName>
    </submittedName>
</protein>
<comment type="caution">
    <text evidence="6">The sequence shown here is derived from an EMBL/GenBank/DDBJ whole genome shotgun (WGS) entry which is preliminary data.</text>
</comment>
<dbReference type="Pfam" id="PF00326">
    <property type="entry name" value="Peptidase_S9"/>
    <property type="match status" value="1"/>
</dbReference>
<keyword evidence="2" id="KW-0378">Hydrolase</keyword>
<dbReference type="Gene3D" id="2.130.10.120">
    <property type="entry name" value="Prolyl oligopeptidase, N-terminal domain"/>
    <property type="match status" value="1"/>
</dbReference>
<evidence type="ECO:0000313" key="7">
    <source>
        <dbReference type="Proteomes" id="UP000631653"/>
    </source>
</evidence>
<evidence type="ECO:0000256" key="2">
    <source>
        <dbReference type="ARBA" id="ARBA00022801"/>
    </source>
</evidence>
<dbReference type="PRINTS" id="PR00862">
    <property type="entry name" value="PROLIGOPTASE"/>
</dbReference>
<proteinExistence type="predicted"/>
<name>A0ABX0K0D0_9PROT</name>
<dbReference type="PANTHER" id="PTHR42881:SF13">
    <property type="entry name" value="PROLYL ENDOPEPTIDASE"/>
    <property type="match status" value="1"/>
</dbReference>
<dbReference type="InterPro" id="IPR001375">
    <property type="entry name" value="Peptidase_S9_cat"/>
</dbReference>
<dbReference type="Gene3D" id="3.40.50.1820">
    <property type="entry name" value="alpha/beta hydrolase"/>
    <property type="match status" value="1"/>
</dbReference>
<reference evidence="6 7" key="1">
    <citation type="journal article" date="2020" name="Int. J. Syst. Evol. Microbiol.">
        <title>Novel acetic acid bacteria from cider fermentations: Acetobacter conturbans sp. nov. and Acetobacter fallax sp. nov.</title>
        <authorList>
            <person name="Sombolestani A.S."/>
            <person name="Cleenwerck I."/>
            <person name="Cnockaert M."/>
            <person name="Borremans W."/>
            <person name="Wieme A.D."/>
            <person name="De Vuyst L."/>
            <person name="Vandamme P."/>
        </authorList>
    </citation>
    <scope>NUCLEOTIDE SEQUENCE [LARGE SCALE GENOMIC DNA]</scope>
    <source>
        <strain evidence="6 7">LMG 1627</strain>
    </source>
</reference>
<evidence type="ECO:0000256" key="3">
    <source>
        <dbReference type="ARBA" id="ARBA00022825"/>
    </source>
</evidence>
<dbReference type="PANTHER" id="PTHR42881">
    <property type="entry name" value="PROLYL ENDOPEPTIDASE"/>
    <property type="match status" value="1"/>
</dbReference>
<dbReference type="SUPFAM" id="SSF50993">
    <property type="entry name" value="Peptidase/esterase 'gauge' domain"/>
    <property type="match status" value="1"/>
</dbReference>
<keyword evidence="3" id="KW-0720">Serine protease</keyword>
<dbReference type="InterPro" id="IPR023302">
    <property type="entry name" value="Pept_S9A_N"/>
</dbReference>
<evidence type="ECO:0000256" key="1">
    <source>
        <dbReference type="ARBA" id="ARBA00022670"/>
    </source>
</evidence>